<dbReference type="Proteomes" id="UP000830768">
    <property type="component" value="Chromosome 3"/>
</dbReference>
<gene>
    <name evidence="1" type="ORF">LCI18_003009</name>
</gene>
<accession>A0ACD3YSW5</accession>
<protein>
    <submittedName>
        <fullName evidence="1">Uncharacterized protein</fullName>
    </submittedName>
</protein>
<name>A0ACD3YSW5_FUSSC</name>
<keyword evidence="2" id="KW-1185">Reference proteome</keyword>
<reference evidence="1" key="1">
    <citation type="submission" date="2021-11" db="EMBL/GenBank/DDBJ databases">
        <title>Fusarium solani-melongenae Genome sequencing and assembly.</title>
        <authorList>
            <person name="Xie S."/>
            <person name="Huang L."/>
            <person name="Zhang X."/>
        </authorList>
    </citation>
    <scope>NUCLEOTIDE SEQUENCE</scope>
    <source>
        <strain evidence="1">CRI 24-3</strain>
    </source>
</reference>
<dbReference type="EMBL" id="CP090032">
    <property type="protein sequence ID" value="UPK92074.1"/>
    <property type="molecule type" value="Genomic_DNA"/>
</dbReference>
<sequence length="418" mass="46246">MTIKKAGDRILFDPRQWSNEHHYVIIIGGGPAGLAAALKLKMSNGIETAVYEIRPEPTTLGGAVNIPSNGLRLLDRMGILSQLELRASSVSQLKVHSMGGAILADLDMAGWSREQTGFVFMRALRTDLMDVLLEEANKQNIPVHFSKSTTKIVETETEINVTFSDGTQVSADLLGCDGIHSAVRRLHVNPSLTPQYTGFSNMFTILPTSSLSEQHRSLEPALHGLLTNESLLGVMPCTASGDHLYWFYSREVPVPAGDDNRSGWEAYGKMEVDGFKDSLKRVLQSSQGPWADQLREIVQKTETIKFYPIYRLPLSSSWSTKRCLVMGDAAHAMPPHAGQGTSMALEDVFLLSRLLEDSERPLREVLSKYSDIRRPRVEAIGRASVENGNVRKDVGPWALKMKECALGLGFWFYRTAGL</sequence>
<evidence type="ECO:0000313" key="2">
    <source>
        <dbReference type="Proteomes" id="UP000830768"/>
    </source>
</evidence>
<evidence type="ECO:0000313" key="1">
    <source>
        <dbReference type="EMBL" id="UPK92074.1"/>
    </source>
</evidence>
<organism evidence="1 2">
    <name type="scientific">Fusarium solani subsp. cucurbitae</name>
    <name type="common">Neocosmosporum cucurbitae</name>
    <dbReference type="NCBI Taxonomy" id="2747967"/>
    <lineage>
        <taxon>Eukaryota</taxon>
        <taxon>Fungi</taxon>
        <taxon>Dikarya</taxon>
        <taxon>Ascomycota</taxon>
        <taxon>Pezizomycotina</taxon>
        <taxon>Sordariomycetes</taxon>
        <taxon>Hypocreomycetidae</taxon>
        <taxon>Hypocreales</taxon>
        <taxon>Nectriaceae</taxon>
        <taxon>Fusarium</taxon>
        <taxon>Fusarium solani species complex</taxon>
    </lineage>
</organism>
<proteinExistence type="predicted"/>